<sequence>MRFMIIRKADKNTEAGVMPEDDLISAMGSYNQELANAGAMLDGAGLKPSDKGARIKFSGGKPTVFDGPFAETKELIAGYTMIQAKSKEEAIEWACRWPALDGDGEVELEIRQLYELEDFAPSEGLERHSALQAQLSAKPPQVNTYLFFNGQCKEAFEYYAQVLGGKIEYSVTFAECPDLTQNPPGWEDKIMHICMAVGDRRLMASDTPPGRFEEPKGFFVQLDTDTPAEADRLFNALLEGGQVRMPLQQTFWSVRFGMLVDRFGTPWMINCSQEA</sequence>
<evidence type="ECO:0000313" key="5">
    <source>
        <dbReference type="Proteomes" id="UP000000238"/>
    </source>
</evidence>
<keyword evidence="5" id="KW-1185">Reference proteome</keyword>
<dbReference type="eggNOG" id="COG2764">
    <property type="taxonomic scope" value="Bacteria"/>
</dbReference>
<accession>Q2SAS0</accession>
<dbReference type="InterPro" id="IPR029068">
    <property type="entry name" value="Glyas_Bleomycin-R_OHBP_Dase"/>
</dbReference>
<dbReference type="CDD" id="cd06588">
    <property type="entry name" value="PhnB_like"/>
    <property type="match status" value="1"/>
</dbReference>
<dbReference type="OrthoDB" id="9795306at2"/>
<proteinExistence type="inferred from homology"/>
<dbReference type="InterPro" id="IPR028973">
    <property type="entry name" value="PhnB-like"/>
</dbReference>
<dbReference type="eggNOG" id="COG3795">
    <property type="taxonomic scope" value="Bacteria"/>
</dbReference>
<dbReference type="KEGG" id="hch:HCH_05595"/>
<dbReference type="Pfam" id="PF06983">
    <property type="entry name" value="3-dmu-9_3-mt"/>
    <property type="match status" value="1"/>
</dbReference>
<dbReference type="RefSeq" id="WP_011399317.1">
    <property type="nucleotide sequence ID" value="NC_007645.1"/>
</dbReference>
<feature type="domain" description="YCII-related" evidence="2">
    <location>
        <begin position="1"/>
        <end position="101"/>
    </location>
</feature>
<evidence type="ECO:0000256" key="1">
    <source>
        <dbReference type="ARBA" id="ARBA00007689"/>
    </source>
</evidence>
<dbReference type="SUPFAM" id="SSF54909">
    <property type="entry name" value="Dimeric alpha+beta barrel"/>
    <property type="match status" value="1"/>
</dbReference>
<dbReference type="AlphaFoldDB" id="Q2SAS0"/>
<gene>
    <name evidence="4" type="ordered locus">HCH_05595</name>
</gene>
<evidence type="ECO:0000313" key="4">
    <source>
        <dbReference type="EMBL" id="ABC32254.1"/>
    </source>
</evidence>
<reference evidence="4 5" key="1">
    <citation type="journal article" date="2005" name="Nucleic Acids Res.">
        <title>Genomic blueprint of Hahella chejuensis, a marine microbe producing an algicidal agent.</title>
        <authorList>
            <person name="Jeong H."/>
            <person name="Yim J.H."/>
            <person name="Lee C."/>
            <person name="Choi S.-H."/>
            <person name="Park Y.K."/>
            <person name="Yoon S.H."/>
            <person name="Hur C.-G."/>
            <person name="Kang H.-Y."/>
            <person name="Kim D."/>
            <person name="Lee H.H."/>
            <person name="Park K.H."/>
            <person name="Park S.-H."/>
            <person name="Park H.-S."/>
            <person name="Lee H.K."/>
            <person name="Oh T.K."/>
            <person name="Kim J.F."/>
        </authorList>
    </citation>
    <scope>NUCLEOTIDE SEQUENCE [LARGE SCALE GENOMIC DNA]</scope>
    <source>
        <strain evidence="4 5">KCTC 2396</strain>
    </source>
</reference>
<dbReference type="InterPro" id="IPR005545">
    <property type="entry name" value="YCII"/>
</dbReference>
<dbReference type="SUPFAM" id="SSF54593">
    <property type="entry name" value="Glyoxalase/Bleomycin resistance protein/Dihydroxybiphenyl dioxygenase"/>
    <property type="match status" value="1"/>
</dbReference>
<organism evidence="4 5">
    <name type="scientific">Hahella chejuensis (strain KCTC 2396)</name>
    <dbReference type="NCBI Taxonomy" id="349521"/>
    <lineage>
        <taxon>Bacteria</taxon>
        <taxon>Pseudomonadati</taxon>
        <taxon>Pseudomonadota</taxon>
        <taxon>Gammaproteobacteria</taxon>
        <taxon>Oceanospirillales</taxon>
        <taxon>Hahellaceae</taxon>
        <taxon>Hahella</taxon>
    </lineage>
</organism>
<dbReference type="EMBL" id="CP000155">
    <property type="protein sequence ID" value="ABC32254.1"/>
    <property type="molecule type" value="Genomic_DNA"/>
</dbReference>
<dbReference type="PANTHER" id="PTHR35174:SF4">
    <property type="entry name" value="BLL7163 PROTEIN"/>
    <property type="match status" value="1"/>
</dbReference>
<name>Q2SAS0_HAHCH</name>
<dbReference type="Gene3D" id="3.30.70.1060">
    <property type="entry name" value="Dimeric alpha+beta barrel"/>
    <property type="match status" value="1"/>
</dbReference>
<protein>
    <submittedName>
        <fullName evidence="4">Uncharacterized protein conserved in bacteria</fullName>
    </submittedName>
</protein>
<dbReference type="Pfam" id="PF03795">
    <property type="entry name" value="YCII"/>
    <property type="match status" value="1"/>
</dbReference>
<dbReference type="InterPro" id="IPR011008">
    <property type="entry name" value="Dimeric_a/b-barrel"/>
</dbReference>
<dbReference type="HOGENOM" id="CLU_1007654_0_0_6"/>
<dbReference type="Proteomes" id="UP000000238">
    <property type="component" value="Chromosome"/>
</dbReference>
<dbReference type="PANTHER" id="PTHR35174">
    <property type="entry name" value="BLL7171 PROTEIN-RELATED"/>
    <property type="match status" value="1"/>
</dbReference>
<dbReference type="STRING" id="349521.HCH_05595"/>
<dbReference type="Gene3D" id="3.10.180.10">
    <property type="entry name" value="2,3-Dihydroxybiphenyl 1,2-Dioxygenase, domain 1"/>
    <property type="match status" value="1"/>
</dbReference>
<comment type="similarity">
    <text evidence="1">Belongs to the YciI family.</text>
</comment>
<evidence type="ECO:0000259" key="2">
    <source>
        <dbReference type="Pfam" id="PF03795"/>
    </source>
</evidence>
<evidence type="ECO:0000259" key="3">
    <source>
        <dbReference type="Pfam" id="PF06983"/>
    </source>
</evidence>
<feature type="domain" description="PhnB-like" evidence="3">
    <location>
        <begin position="142"/>
        <end position="269"/>
    </location>
</feature>